<comment type="caution">
    <text evidence="1">The sequence shown here is derived from an EMBL/GenBank/DDBJ whole genome shotgun (WGS) entry which is preliminary data.</text>
</comment>
<gene>
    <name evidence="1" type="ORF">L1987_10546</name>
</gene>
<accession>A0ACB9JSD5</accession>
<reference evidence="1 2" key="2">
    <citation type="journal article" date="2022" name="Mol. Ecol. Resour.">
        <title>The genomes of chicory, endive, great burdock and yacon provide insights into Asteraceae paleo-polyploidization history and plant inulin production.</title>
        <authorList>
            <person name="Fan W."/>
            <person name="Wang S."/>
            <person name="Wang H."/>
            <person name="Wang A."/>
            <person name="Jiang F."/>
            <person name="Liu H."/>
            <person name="Zhao H."/>
            <person name="Xu D."/>
            <person name="Zhang Y."/>
        </authorList>
    </citation>
    <scope>NUCLEOTIDE SEQUENCE [LARGE SCALE GENOMIC DNA]</scope>
    <source>
        <strain evidence="2">cv. Yunnan</strain>
        <tissue evidence="1">Leaves</tissue>
    </source>
</reference>
<name>A0ACB9JSD5_9ASTR</name>
<keyword evidence="2" id="KW-1185">Reference proteome</keyword>
<proteinExistence type="predicted"/>
<dbReference type="Proteomes" id="UP001056120">
    <property type="component" value="Linkage Group LG03"/>
</dbReference>
<sequence>MATTLSIPLLMLSIFFILISILIPSFSCPSDQKQALLHFKSTLTTTINSSSYQLVELKSWNPTSDCCSWERVKCAGTKTVTELHLDGVIVPLPDIDPAPILSNILAPLFHIRSLKLLDISHDYLGGEIPGDGFVNLTALVHLDMQGNYFNSSIPRQLFWLTNLRYLDMSNNMLKGKLGPELKSLQKLSTLNLSDNYFQGPFPSQLFELKSLQVLDLYNNKLEGKLRPEMGSFGNLTSLSLGGNYFEGLIPSQFFKLDSLQVLDLSRNNLEGKLGPELGALQNLTTLLLKGNHFHGQIPDQLFEIKSLQNLDLSDNILEGGLSPEVDSIGRLPNMIALDLSHNKFTGQIPSSIQNLCKLKILRLEDNMFIGEIPTGLFKIMTLIALSISSKGEKLIWNNTAKIVSRCSLKEISMPYCGISGQIPEWISSHKELFYLDLRGNKLEGRFPYWLAERNMEIIFLSENKVNGLIPDRLFESNDLLILELSQNNFSGKLPKNIGNAKRISHLFLSENSFSGQIPLSISRIDGLKRLDLSKNRFSGVNFPVWGENSNLSFLDLSYNNFFCKIPVLNFPKGIRVLYLGGNKFYGNLPRSLTRLVNLTLLDLHENSITGYIQDTLPQITTLEALILRNNSLQGFIPNNISNLKSLRILDLSWNNLTGNIPQEMINLPRMIKTQNIPTSFYISHTIFFTGFENPQPGDLVVNWKKYFRGLVVGNLDIYSLLDLSGNKISGEIPLLLGNLKALKVLNISYNRIFGHIPVSFGNLEHIESLDLSHNKISGPIPQSLVKLRELTIIDVSNNMLTGKIPAGGQMGLMNELNSFVNNSGLCGMQINITCLEDIPKSEEREEEDETQSWFLWEGIWVGFPIGFFFSILIIRLLS</sequence>
<evidence type="ECO:0000313" key="1">
    <source>
        <dbReference type="EMBL" id="KAI3822945.1"/>
    </source>
</evidence>
<dbReference type="EMBL" id="CM042020">
    <property type="protein sequence ID" value="KAI3822945.1"/>
    <property type="molecule type" value="Genomic_DNA"/>
</dbReference>
<evidence type="ECO:0000313" key="2">
    <source>
        <dbReference type="Proteomes" id="UP001056120"/>
    </source>
</evidence>
<reference evidence="2" key="1">
    <citation type="journal article" date="2022" name="Mol. Ecol. Resour.">
        <title>The genomes of chicory, endive, great burdock and yacon provide insights into Asteraceae palaeo-polyploidization history and plant inulin production.</title>
        <authorList>
            <person name="Fan W."/>
            <person name="Wang S."/>
            <person name="Wang H."/>
            <person name="Wang A."/>
            <person name="Jiang F."/>
            <person name="Liu H."/>
            <person name="Zhao H."/>
            <person name="Xu D."/>
            <person name="Zhang Y."/>
        </authorList>
    </citation>
    <scope>NUCLEOTIDE SEQUENCE [LARGE SCALE GENOMIC DNA]</scope>
    <source>
        <strain evidence="2">cv. Yunnan</strain>
    </source>
</reference>
<protein>
    <submittedName>
        <fullName evidence="1">Uncharacterized protein</fullName>
    </submittedName>
</protein>
<organism evidence="1 2">
    <name type="scientific">Smallanthus sonchifolius</name>
    <dbReference type="NCBI Taxonomy" id="185202"/>
    <lineage>
        <taxon>Eukaryota</taxon>
        <taxon>Viridiplantae</taxon>
        <taxon>Streptophyta</taxon>
        <taxon>Embryophyta</taxon>
        <taxon>Tracheophyta</taxon>
        <taxon>Spermatophyta</taxon>
        <taxon>Magnoliopsida</taxon>
        <taxon>eudicotyledons</taxon>
        <taxon>Gunneridae</taxon>
        <taxon>Pentapetalae</taxon>
        <taxon>asterids</taxon>
        <taxon>campanulids</taxon>
        <taxon>Asterales</taxon>
        <taxon>Asteraceae</taxon>
        <taxon>Asteroideae</taxon>
        <taxon>Heliantheae alliance</taxon>
        <taxon>Millerieae</taxon>
        <taxon>Smallanthus</taxon>
    </lineage>
</organism>